<comment type="caution">
    <text evidence="2">The sequence shown here is derived from an EMBL/GenBank/DDBJ whole genome shotgun (WGS) entry which is preliminary data.</text>
</comment>
<reference evidence="2 3" key="1">
    <citation type="journal article" date="2024" name="Plant Biotechnol. J.">
        <title>Dendrobium thyrsiflorum genome and its molecular insights into genes involved in important horticultural traits.</title>
        <authorList>
            <person name="Chen B."/>
            <person name="Wang J.Y."/>
            <person name="Zheng P.J."/>
            <person name="Li K.L."/>
            <person name="Liang Y.M."/>
            <person name="Chen X.F."/>
            <person name="Zhang C."/>
            <person name="Zhao X."/>
            <person name="He X."/>
            <person name="Zhang G.Q."/>
            <person name="Liu Z.J."/>
            <person name="Xu Q."/>
        </authorList>
    </citation>
    <scope>NUCLEOTIDE SEQUENCE [LARGE SCALE GENOMIC DNA]</scope>
    <source>
        <strain evidence="2">GZMU011</strain>
    </source>
</reference>
<accession>A0ABD0V712</accession>
<protein>
    <submittedName>
        <fullName evidence="2">Uncharacterized protein</fullName>
    </submittedName>
</protein>
<name>A0ABD0V712_DENTH</name>
<evidence type="ECO:0000256" key="1">
    <source>
        <dbReference type="SAM" id="MobiDB-lite"/>
    </source>
</evidence>
<organism evidence="2 3">
    <name type="scientific">Dendrobium thyrsiflorum</name>
    <name type="common">Pinecone-like raceme dendrobium</name>
    <name type="synonym">Orchid</name>
    <dbReference type="NCBI Taxonomy" id="117978"/>
    <lineage>
        <taxon>Eukaryota</taxon>
        <taxon>Viridiplantae</taxon>
        <taxon>Streptophyta</taxon>
        <taxon>Embryophyta</taxon>
        <taxon>Tracheophyta</taxon>
        <taxon>Spermatophyta</taxon>
        <taxon>Magnoliopsida</taxon>
        <taxon>Liliopsida</taxon>
        <taxon>Asparagales</taxon>
        <taxon>Orchidaceae</taxon>
        <taxon>Epidendroideae</taxon>
        <taxon>Malaxideae</taxon>
        <taxon>Dendrobiinae</taxon>
        <taxon>Dendrobium</taxon>
    </lineage>
</organism>
<feature type="region of interest" description="Disordered" evidence="1">
    <location>
        <begin position="250"/>
        <end position="290"/>
    </location>
</feature>
<evidence type="ECO:0000313" key="3">
    <source>
        <dbReference type="Proteomes" id="UP001552299"/>
    </source>
</evidence>
<evidence type="ECO:0000313" key="2">
    <source>
        <dbReference type="EMBL" id="KAL0918411.1"/>
    </source>
</evidence>
<dbReference type="AlphaFoldDB" id="A0ABD0V712"/>
<proteinExistence type="predicted"/>
<keyword evidence="3" id="KW-1185">Reference proteome</keyword>
<dbReference type="Proteomes" id="UP001552299">
    <property type="component" value="Unassembled WGS sequence"/>
</dbReference>
<dbReference type="EMBL" id="JANQDX010000009">
    <property type="protein sequence ID" value="KAL0918411.1"/>
    <property type="molecule type" value="Genomic_DNA"/>
</dbReference>
<gene>
    <name evidence="2" type="ORF">M5K25_010418</name>
</gene>
<sequence>MRSIRGKKLMQYTIQLQPTASCNFLHLSYPHCLPHARSFLPPLRRRIHVCQKQVSTALLWFHSNYMLPHLLTQNKISMNHTGTKQSSPNTNTWLLGHAFYETQCLFQMSIDKHAAEDRQSFLESVALDIARNQRGPRNHISKRHFIKCFSCIKAAAALHIHVYKCRANKNPDFENLGVDLYWICRTRVREGFKKNRESVFVGSQTILEHFNELRDGCIVLGAQGVPLEHGIPKRDAWAFDSMKEERGVIDVAGKRKGGGTEDSGEDVGIAGEASGDEESMDLLQKAKGCA</sequence>